<dbReference type="AlphaFoldDB" id="A0A369LNJ2"/>
<dbReference type="EMBL" id="PPTO01000001">
    <property type="protein sequence ID" value="RDB61141.1"/>
    <property type="molecule type" value="Genomic_DNA"/>
</dbReference>
<sequence>MAGHGRTSWDDVAVVTVSILRLVARYEKQNGEPASLSRREMAKVVGVSEYRVHAAIRRLVGSGLVNSEARYRDDGGRLANALSVTDAGKAFLVGIE</sequence>
<evidence type="ECO:0000313" key="1">
    <source>
        <dbReference type="EMBL" id="RDB61141.1"/>
    </source>
</evidence>
<reference evidence="1 3" key="1">
    <citation type="journal article" date="2018" name="Elife">
        <title>Discovery and characterization of a prevalent human gut bacterial enzyme sufficient for the inactivation of a family of plant toxins.</title>
        <authorList>
            <person name="Koppel N."/>
            <person name="Bisanz J.E."/>
            <person name="Pandelia M.E."/>
            <person name="Turnbaugh P.J."/>
            <person name="Balskus E.P."/>
        </authorList>
    </citation>
    <scope>NUCLEOTIDE SEQUENCE [LARGE SCALE GENOMIC DNA]</scope>
    <source>
        <strain evidence="1 3">OB21 GAM31</strain>
    </source>
</reference>
<dbReference type="EMBL" id="QIBZ01000007">
    <property type="protein sequence ID" value="RNM35105.1"/>
    <property type="molecule type" value="Genomic_DNA"/>
</dbReference>
<evidence type="ECO:0000313" key="2">
    <source>
        <dbReference type="EMBL" id="RNM35105.1"/>
    </source>
</evidence>
<keyword evidence="4" id="KW-1185">Reference proteome</keyword>
<dbReference type="RefSeq" id="WP_114614685.1">
    <property type="nucleotide sequence ID" value="NZ_DAWAQT010000059.1"/>
</dbReference>
<dbReference type="OrthoDB" id="2621641at2"/>
<accession>A0A369LNJ2</accession>
<proteinExistence type="predicted"/>
<dbReference type="GeneID" id="98661576"/>
<evidence type="ECO:0008006" key="5">
    <source>
        <dbReference type="Google" id="ProtNLM"/>
    </source>
</evidence>
<dbReference type="SUPFAM" id="SSF46785">
    <property type="entry name" value="Winged helix' DNA-binding domain"/>
    <property type="match status" value="1"/>
</dbReference>
<protein>
    <recommendedName>
        <fullName evidence="5">HTH marR-type domain-containing protein</fullName>
    </recommendedName>
</protein>
<dbReference type="Proteomes" id="UP000253975">
    <property type="component" value="Unassembled WGS sequence"/>
</dbReference>
<dbReference type="Proteomes" id="UP000271472">
    <property type="component" value="Unassembled WGS sequence"/>
</dbReference>
<reference evidence="4" key="2">
    <citation type="submission" date="2018-05" db="EMBL/GenBank/DDBJ databases">
        <title>Genome Sequencing of selected type strains of the family Eggerthellaceae.</title>
        <authorList>
            <person name="Danylec N."/>
            <person name="Stoll D.A."/>
            <person name="Doetsch A."/>
            <person name="Huch M."/>
        </authorList>
    </citation>
    <scope>NUCLEOTIDE SEQUENCE [LARGE SCALE GENOMIC DNA]</scope>
    <source>
        <strain evidence="4">DSM 22006</strain>
    </source>
</reference>
<comment type="caution">
    <text evidence="1">The sequence shown here is derived from an EMBL/GenBank/DDBJ whole genome shotgun (WGS) entry which is preliminary data.</text>
</comment>
<name>A0A369LNJ2_9ACTN</name>
<evidence type="ECO:0000313" key="4">
    <source>
        <dbReference type="Proteomes" id="UP000271472"/>
    </source>
</evidence>
<gene>
    <name evidence="1" type="ORF">C1881_01070</name>
    <name evidence="2" type="ORF">DMP05_05175</name>
</gene>
<dbReference type="InterPro" id="IPR036390">
    <property type="entry name" value="WH_DNA-bd_sf"/>
</dbReference>
<dbReference type="InterPro" id="IPR036388">
    <property type="entry name" value="WH-like_DNA-bd_sf"/>
</dbReference>
<reference evidence="2" key="3">
    <citation type="journal article" date="2019" name="Microbiol. Resour. Announc.">
        <title>Draft Genome Sequences of Type Strains of Gordonibacter faecihominis, Paraeggerthella hongkongensis, Parvibacter caecicola,Slackia equolifaciens, Slackia faecicanis, and Slackia isoflavoniconvertens.</title>
        <authorList>
            <person name="Danylec N."/>
            <person name="Stoll D.A."/>
            <person name="Dotsch A."/>
            <person name="Huch M."/>
        </authorList>
    </citation>
    <scope>NUCLEOTIDE SEQUENCE</scope>
    <source>
        <strain evidence="2">DSM 22006</strain>
    </source>
</reference>
<evidence type="ECO:0000313" key="3">
    <source>
        <dbReference type="Proteomes" id="UP000253975"/>
    </source>
</evidence>
<dbReference type="Gene3D" id="1.10.10.10">
    <property type="entry name" value="Winged helix-like DNA-binding domain superfamily/Winged helix DNA-binding domain"/>
    <property type="match status" value="1"/>
</dbReference>
<organism evidence="1 3">
    <name type="scientific">Slackia isoflavoniconvertens</name>
    <dbReference type="NCBI Taxonomy" id="572010"/>
    <lineage>
        <taxon>Bacteria</taxon>
        <taxon>Bacillati</taxon>
        <taxon>Actinomycetota</taxon>
        <taxon>Coriobacteriia</taxon>
        <taxon>Eggerthellales</taxon>
        <taxon>Eggerthellaceae</taxon>
        <taxon>Slackia</taxon>
    </lineage>
</organism>